<accession>A0A178HIG4</accession>
<protein>
    <submittedName>
        <fullName evidence="1">DUF5058 family protein</fullName>
    </submittedName>
</protein>
<dbReference type="EMBL" id="QMHM01000002">
    <property type="protein sequence ID" value="RAV81053.1"/>
    <property type="molecule type" value="Genomic_DNA"/>
</dbReference>
<dbReference type="InterPro" id="IPR032479">
    <property type="entry name" value="DUF5058"/>
</dbReference>
<proteinExistence type="predicted"/>
<dbReference type="Proteomes" id="UP000251923">
    <property type="component" value="Unassembled WGS sequence"/>
</dbReference>
<name>A0A178HIG4_9LACT</name>
<dbReference type="RefSeq" id="WP_064292455.1">
    <property type="nucleotide sequence ID" value="NZ_JASODG010000001.1"/>
</dbReference>
<dbReference type="Pfam" id="PF16481">
    <property type="entry name" value="DUF5058"/>
    <property type="match status" value="1"/>
</dbReference>
<organism evidence="1 2">
    <name type="scientific">Aerococcus urinae</name>
    <dbReference type="NCBI Taxonomy" id="1376"/>
    <lineage>
        <taxon>Bacteria</taxon>
        <taxon>Bacillati</taxon>
        <taxon>Bacillota</taxon>
        <taxon>Bacilli</taxon>
        <taxon>Lactobacillales</taxon>
        <taxon>Aerococcaceae</taxon>
        <taxon>Aerococcus</taxon>
    </lineage>
</organism>
<comment type="caution">
    <text evidence="1">The sequence shown here is derived from an EMBL/GenBank/DDBJ whole genome shotgun (WGS) entry which is preliminary data.</text>
</comment>
<dbReference type="AlphaFoldDB" id="A0A178HIG4"/>
<reference evidence="1 2" key="1">
    <citation type="submission" date="2018-04" db="EMBL/GenBank/DDBJ databases">
        <title>Aerococcus urinae genomes.</title>
        <authorList>
            <person name="Hilt E."/>
            <person name="Gilbert N.M."/>
            <person name="Thomas-White K."/>
            <person name="Putonti C."/>
            <person name="Lewis A.L."/>
            <person name="Visck K.L."/>
            <person name="Wolfe A.J."/>
        </authorList>
    </citation>
    <scope>NUCLEOTIDE SEQUENCE [LARGE SCALE GENOMIC DNA]</scope>
    <source>
        <strain evidence="1 2">UMB7480</strain>
    </source>
</reference>
<evidence type="ECO:0000313" key="2">
    <source>
        <dbReference type="Proteomes" id="UP000251923"/>
    </source>
</evidence>
<gene>
    <name evidence="1" type="ORF">DBT54_01215</name>
</gene>
<sequence length="244" mass="26552">MNEEVHYLEIANSPIVFILCAIVILIVSVQAILFIKKAYNRGLELGMTKKTLKRAMTNSAMLSVVPSLPIIVMMLALSVPLGKYFPWLRLSIVGSAGYEGMAANIAAQSQGLTDISDPNLTAEVFIIIMFVMTIGIIWGILFNILFMGKLDQVSQKAKEESHNTNIVALVSGALFTAMLITLSTPYVFNTENISSLVAFLAAGLTTLIIDFLAKRFGWTSLKDYSLPVALIVGMGAVILQAQIF</sequence>
<evidence type="ECO:0000313" key="1">
    <source>
        <dbReference type="EMBL" id="RAV81053.1"/>
    </source>
</evidence>